<dbReference type="EMBL" id="FNEK01000130">
    <property type="protein sequence ID" value="SDL90887.1"/>
    <property type="molecule type" value="Genomic_DNA"/>
</dbReference>
<feature type="transmembrane region" description="Helical" evidence="9">
    <location>
        <begin position="86"/>
        <end position="107"/>
    </location>
</feature>
<evidence type="ECO:0000313" key="11">
    <source>
        <dbReference type="EMBL" id="SDL90887.1"/>
    </source>
</evidence>
<dbReference type="Pfam" id="PF04290">
    <property type="entry name" value="DctQ"/>
    <property type="match status" value="1"/>
</dbReference>
<dbReference type="RefSeq" id="WP_093164784.1">
    <property type="nucleotide sequence ID" value="NZ_FNEK01000130.1"/>
</dbReference>
<feature type="transmembrane region" description="Helical" evidence="9">
    <location>
        <begin position="127"/>
        <end position="145"/>
    </location>
</feature>
<evidence type="ECO:0000256" key="4">
    <source>
        <dbReference type="ARBA" id="ARBA00022519"/>
    </source>
</evidence>
<evidence type="ECO:0000256" key="3">
    <source>
        <dbReference type="ARBA" id="ARBA00022475"/>
    </source>
</evidence>
<dbReference type="PANTHER" id="PTHR35011:SF2">
    <property type="entry name" value="2,3-DIKETO-L-GULONATE TRAP TRANSPORTER SMALL PERMEASE PROTEIN YIAM"/>
    <property type="match status" value="1"/>
</dbReference>
<name>A0A1G9NXY9_9RHOB</name>
<comment type="subunit">
    <text evidence="9">The complex comprises the extracytoplasmic solute receptor protein and the two transmembrane proteins.</text>
</comment>
<dbReference type="AlphaFoldDB" id="A0A1G9NXY9"/>
<comment type="function">
    <text evidence="9">Part of the tripartite ATP-independent periplasmic (TRAP) transport system.</text>
</comment>
<protein>
    <recommendedName>
        <fullName evidence="9">TRAP transporter small permease protein</fullName>
    </recommendedName>
</protein>
<feature type="transmembrane region" description="Helical" evidence="9">
    <location>
        <begin position="12"/>
        <end position="33"/>
    </location>
</feature>
<dbReference type="GO" id="GO:0005886">
    <property type="term" value="C:plasma membrane"/>
    <property type="evidence" value="ECO:0007669"/>
    <property type="project" value="UniProtKB-SubCell"/>
</dbReference>
<evidence type="ECO:0000256" key="9">
    <source>
        <dbReference type="RuleBase" id="RU369079"/>
    </source>
</evidence>
<keyword evidence="3" id="KW-1003">Cell membrane</keyword>
<dbReference type="GO" id="GO:0022857">
    <property type="term" value="F:transmembrane transporter activity"/>
    <property type="evidence" value="ECO:0007669"/>
    <property type="project" value="UniProtKB-UniRule"/>
</dbReference>
<dbReference type="GO" id="GO:0015740">
    <property type="term" value="P:C4-dicarboxylate transport"/>
    <property type="evidence" value="ECO:0007669"/>
    <property type="project" value="TreeGrafter"/>
</dbReference>
<organism evidence="11 12">
    <name type="scientific">Aliiruegeria lutimaris</name>
    <dbReference type="NCBI Taxonomy" id="571298"/>
    <lineage>
        <taxon>Bacteria</taxon>
        <taxon>Pseudomonadati</taxon>
        <taxon>Pseudomonadota</taxon>
        <taxon>Alphaproteobacteria</taxon>
        <taxon>Rhodobacterales</taxon>
        <taxon>Roseobacteraceae</taxon>
        <taxon>Aliiruegeria</taxon>
    </lineage>
</organism>
<keyword evidence="12" id="KW-1185">Reference proteome</keyword>
<feature type="domain" description="Tripartite ATP-independent periplasmic transporters DctQ component" evidence="10">
    <location>
        <begin position="24"/>
        <end position="153"/>
    </location>
</feature>
<dbReference type="InterPro" id="IPR007387">
    <property type="entry name" value="TRAP_DctQ"/>
</dbReference>
<evidence type="ECO:0000256" key="7">
    <source>
        <dbReference type="ARBA" id="ARBA00023136"/>
    </source>
</evidence>
<dbReference type="InterPro" id="IPR055348">
    <property type="entry name" value="DctQ"/>
</dbReference>
<dbReference type="Proteomes" id="UP000199382">
    <property type="component" value="Unassembled WGS sequence"/>
</dbReference>
<gene>
    <name evidence="11" type="ORF">SAMN04488026_11304</name>
</gene>
<keyword evidence="4 9" id="KW-0997">Cell inner membrane</keyword>
<evidence type="ECO:0000259" key="10">
    <source>
        <dbReference type="Pfam" id="PF04290"/>
    </source>
</evidence>
<dbReference type="STRING" id="571298.SAMN04488026_11304"/>
<comment type="subcellular location">
    <subcellularLocation>
        <location evidence="1 9">Cell inner membrane</location>
        <topology evidence="1 9">Multi-pass membrane protein</topology>
    </subcellularLocation>
</comment>
<dbReference type="OrthoDB" id="7843639at2"/>
<feature type="transmembrane region" description="Helical" evidence="9">
    <location>
        <begin position="48"/>
        <end position="65"/>
    </location>
</feature>
<evidence type="ECO:0000256" key="1">
    <source>
        <dbReference type="ARBA" id="ARBA00004429"/>
    </source>
</evidence>
<reference evidence="11 12" key="1">
    <citation type="submission" date="2016-10" db="EMBL/GenBank/DDBJ databases">
        <authorList>
            <person name="de Groot N.N."/>
        </authorList>
    </citation>
    <scope>NUCLEOTIDE SEQUENCE [LARGE SCALE GENOMIC DNA]</scope>
    <source>
        <strain evidence="11 12">DSM 25294</strain>
    </source>
</reference>
<accession>A0A1G9NXY9</accession>
<keyword evidence="7 9" id="KW-0472">Membrane</keyword>
<evidence type="ECO:0000256" key="8">
    <source>
        <dbReference type="ARBA" id="ARBA00038436"/>
    </source>
</evidence>
<dbReference type="PANTHER" id="PTHR35011">
    <property type="entry name" value="2,3-DIKETO-L-GULONATE TRAP TRANSPORTER SMALL PERMEASE PROTEIN YIAM"/>
    <property type="match status" value="1"/>
</dbReference>
<evidence type="ECO:0000256" key="5">
    <source>
        <dbReference type="ARBA" id="ARBA00022692"/>
    </source>
</evidence>
<keyword evidence="6 9" id="KW-1133">Transmembrane helix</keyword>
<keyword evidence="2 9" id="KW-0813">Transport</keyword>
<evidence type="ECO:0000313" key="12">
    <source>
        <dbReference type="Proteomes" id="UP000199382"/>
    </source>
</evidence>
<evidence type="ECO:0000256" key="2">
    <source>
        <dbReference type="ARBA" id="ARBA00022448"/>
    </source>
</evidence>
<evidence type="ECO:0000256" key="6">
    <source>
        <dbReference type="ARBA" id="ARBA00022989"/>
    </source>
</evidence>
<comment type="similarity">
    <text evidence="8 9">Belongs to the TRAP transporter small permease family.</text>
</comment>
<proteinExistence type="inferred from homology"/>
<keyword evidence="5 9" id="KW-0812">Transmembrane</keyword>
<sequence>MRMILEGYYRLLKLLITVLMTALIVPVSMQILSRYTGLIPRYIWTEEIARFCFVWIILIGAMIAVRDGTHFDVDVLPHSTSPGVELASNLFVNLAMLVMALSFLWWGRDFFVLGSRQQSEISGLPMWMIYIAWPLAGATWTLFLLERIRDDICGESRKEGDTHGAG</sequence>